<dbReference type="Pfam" id="PF00749">
    <property type="entry name" value="tRNA-synt_1c"/>
    <property type="match status" value="1"/>
</dbReference>
<evidence type="ECO:0000256" key="6">
    <source>
        <dbReference type="ARBA" id="ARBA00022741"/>
    </source>
</evidence>
<evidence type="ECO:0000256" key="5">
    <source>
        <dbReference type="ARBA" id="ARBA00022598"/>
    </source>
</evidence>
<dbReference type="InterPro" id="IPR014729">
    <property type="entry name" value="Rossmann-like_a/b/a_fold"/>
</dbReference>
<evidence type="ECO:0000259" key="12">
    <source>
        <dbReference type="Pfam" id="PF19269"/>
    </source>
</evidence>
<dbReference type="GO" id="GO:0005829">
    <property type="term" value="C:cytosol"/>
    <property type="evidence" value="ECO:0007669"/>
    <property type="project" value="TreeGrafter"/>
</dbReference>
<proteinExistence type="inferred from homology"/>
<evidence type="ECO:0000256" key="4">
    <source>
        <dbReference type="ARBA" id="ARBA00022490"/>
    </source>
</evidence>
<keyword evidence="9 10" id="KW-0030">Aminoacyl-tRNA synthetase</keyword>
<dbReference type="CDD" id="cd00808">
    <property type="entry name" value="GluRS_core"/>
    <property type="match status" value="1"/>
</dbReference>
<comment type="similarity">
    <text evidence="2 10">Belongs to the class-I aminoacyl-tRNA synthetase family. Glutamate--tRNA ligase type 1 subfamily.</text>
</comment>
<dbReference type="PROSITE" id="PS00178">
    <property type="entry name" value="AA_TRNA_LIGASE_I"/>
    <property type="match status" value="1"/>
</dbReference>
<dbReference type="GO" id="GO:0000049">
    <property type="term" value="F:tRNA binding"/>
    <property type="evidence" value="ECO:0007669"/>
    <property type="project" value="InterPro"/>
</dbReference>
<dbReference type="GO" id="GO:0005524">
    <property type="term" value="F:ATP binding"/>
    <property type="evidence" value="ECO:0007669"/>
    <property type="project" value="UniProtKB-UniRule"/>
</dbReference>
<dbReference type="NCBIfam" id="TIGR00464">
    <property type="entry name" value="gltX_bact"/>
    <property type="match status" value="1"/>
</dbReference>
<name>A0A176YCX9_9BRAD</name>
<dbReference type="HAMAP" id="MF_00022">
    <property type="entry name" value="Glu_tRNA_synth_type1"/>
    <property type="match status" value="1"/>
</dbReference>
<comment type="caution">
    <text evidence="13">The sequence shown here is derived from an EMBL/GenBank/DDBJ whole genome shotgun (WGS) entry which is preliminary data.</text>
</comment>
<dbReference type="Gene3D" id="1.10.10.350">
    <property type="match status" value="1"/>
</dbReference>
<comment type="catalytic activity">
    <reaction evidence="10">
        <text>tRNA(Glu) + L-glutamate + ATP = L-glutamyl-tRNA(Glu) + AMP + diphosphate</text>
        <dbReference type="Rhea" id="RHEA:23540"/>
        <dbReference type="Rhea" id="RHEA-COMP:9663"/>
        <dbReference type="Rhea" id="RHEA-COMP:9680"/>
        <dbReference type="ChEBI" id="CHEBI:29985"/>
        <dbReference type="ChEBI" id="CHEBI:30616"/>
        <dbReference type="ChEBI" id="CHEBI:33019"/>
        <dbReference type="ChEBI" id="CHEBI:78442"/>
        <dbReference type="ChEBI" id="CHEBI:78520"/>
        <dbReference type="ChEBI" id="CHEBI:456215"/>
        <dbReference type="EC" id="6.1.1.17"/>
    </reaction>
</comment>
<feature type="short sequence motif" description="'HIGH' region" evidence="10">
    <location>
        <begin position="12"/>
        <end position="22"/>
    </location>
</feature>
<dbReference type="Gene3D" id="3.40.50.620">
    <property type="entry name" value="HUPs"/>
    <property type="match status" value="1"/>
</dbReference>
<dbReference type="InterPro" id="IPR001412">
    <property type="entry name" value="aa-tRNA-synth_I_CS"/>
</dbReference>
<dbReference type="InterPro" id="IPR008925">
    <property type="entry name" value="aa_tRNA-synth_I_cd-bd_sf"/>
</dbReference>
<evidence type="ECO:0000256" key="1">
    <source>
        <dbReference type="ARBA" id="ARBA00004496"/>
    </source>
</evidence>
<feature type="domain" description="Aminoacyl-tRNA synthetase class I anticodon-binding" evidence="12">
    <location>
        <begin position="334"/>
        <end position="471"/>
    </location>
</feature>
<gene>
    <name evidence="10" type="primary">gltX</name>
    <name evidence="13" type="ORF">AYJ54_27330</name>
</gene>
<feature type="short sequence motif" description="'KMSKS' region" evidence="10">
    <location>
        <begin position="241"/>
        <end position="245"/>
    </location>
</feature>
<dbReference type="FunFam" id="3.40.50.620:FF:000007">
    <property type="entry name" value="Glutamate--tRNA ligase"/>
    <property type="match status" value="1"/>
</dbReference>
<evidence type="ECO:0000256" key="7">
    <source>
        <dbReference type="ARBA" id="ARBA00022840"/>
    </source>
</evidence>
<comment type="subunit">
    <text evidence="3 10">Monomer.</text>
</comment>
<keyword evidence="5 10" id="KW-0436">Ligase</keyword>
<keyword evidence="14" id="KW-1185">Reference proteome</keyword>
<dbReference type="GO" id="GO:0006424">
    <property type="term" value="P:glutamyl-tRNA aminoacylation"/>
    <property type="evidence" value="ECO:0007669"/>
    <property type="project" value="UniProtKB-UniRule"/>
</dbReference>
<keyword evidence="7 10" id="KW-0067">ATP-binding</keyword>
<dbReference type="InterPro" id="IPR004527">
    <property type="entry name" value="Glu-tRNA-ligase_bac/mito"/>
</dbReference>
<dbReference type="OrthoDB" id="9807503at2"/>
<dbReference type="InterPro" id="IPR049940">
    <property type="entry name" value="GluQ/Sye"/>
</dbReference>
<dbReference type="SUPFAM" id="SSF52374">
    <property type="entry name" value="Nucleotidylyl transferase"/>
    <property type="match status" value="1"/>
</dbReference>
<evidence type="ECO:0000256" key="10">
    <source>
        <dbReference type="HAMAP-Rule" id="MF_00022"/>
    </source>
</evidence>
<protein>
    <recommendedName>
        <fullName evidence="10">Glutamate--tRNA ligase</fullName>
        <ecNumber evidence="10">6.1.1.17</ecNumber>
    </recommendedName>
    <alternativeName>
        <fullName evidence="10">Glutamyl-tRNA synthetase</fullName>
        <shortName evidence="10">GluRS</shortName>
    </alternativeName>
</protein>
<reference evidence="13 14" key="1">
    <citation type="submission" date="2016-03" db="EMBL/GenBank/DDBJ databases">
        <title>Draft Genome Sequence of the Strain BR 10245 (Bradyrhizobium sp.) isolated from nodules of Centrolobium paraense.</title>
        <authorList>
            <person name="Simoes-Araujo J.L.Sr."/>
            <person name="Barauna A.C."/>
            <person name="Silva K."/>
            <person name="Zilli J.E."/>
        </authorList>
    </citation>
    <scope>NUCLEOTIDE SEQUENCE [LARGE SCALE GENOMIC DNA]</scope>
    <source>
        <strain evidence="13 14">BR 10245</strain>
    </source>
</reference>
<dbReference type="GO" id="GO:0008270">
    <property type="term" value="F:zinc ion binding"/>
    <property type="evidence" value="ECO:0007669"/>
    <property type="project" value="InterPro"/>
</dbReference>
<dbReference type="InterPro" id="IPR033910">
    <property type="entry name" value="GluRS_core"/>
</dbReference>
<accession>A0A176YCX9</accession>
<dbReference type="Pfam" id="PF19269">
    <property type="entry name" value="Anticodon_2"/>
    <property type="match status" value="1"/>
</dbReference>
<evidence type="ECO:0000256" key="3">
    <source>
        <dbReference type="ARBA" id="ARBA00011245"/>
    </source>
</evidence>
<dbReference type="PANTHER" id="PTHR43311:SF2">
    <property type="entry name" value="GLUTAMATE--TRNA LIGASE, MITOCHONDRIAL-RELATED"/>
    <property type="match status" value="1"/>
</dbReference>
<dbReference type="SUPFAM" id="SSF48163">
    <property type="entry name" value="An anticodon-binding domain of class I aminoacyl-tRNA synthetases"/>
    <property type="match status" value="1"/>
</dbReference>
<evidence type="ECO:0000256" key="9">
    <source>
        <dbReference type="ARBA" id="ARBA00023146"/>
    </source>
</evidence>
<dbReference type="STRING" id="1505087.AYJ54_27330"/>
<evidence type="ECO:0000256" key="2">
    <source>
        <dbReference type="ARBA" id="ARBA00007894"/>
    </source>
</evidence>
<dbReference type="InterPro" id="IPR045462">
    <property type="entry name" value="aa-tRNA-synth_I_cd-bd"/>
</dbReference>
<dbReference type="EC" id="6.1.1.17" evidence="10"/>
<dbReference type="PRINTS" id="PR00987">
    <property type="entry name" value="TRNASYNTHGLU"/>
</dbReference>
<dbReference type="Proteomes" id="UP000076959">
    <property type="component" value="Unassembled WGS sequence"/>
</dbReference>
<dbReference type="AlphaFoldDB" id="A0A176YCX9"/>
<sequence length="475" mass="52787">MTAPQIVTRFAPSPTGFLHIGGARTALFNWLYAKKHGGKMLLRIEDTDRERSTKEAIDAILDGLKWLELGWDGDVIYQFSRAARHREVAEQLLADGKAYRCYATAEELAAMREKARAEGRTRLYDGMWRDRDPATAPSDVKPTIRLRAPQTGETVIEDQVQGRVVWQNENLDDLVLLRGDGTPTYMLAVVVDDHDMGVTHVIRGDDHLINAARQKQIYDAMGWTLPSMSHIPLIHGPDGSKLSKRHGALGVDAYRAMGYLPAALRNYLVRLGWSHGDQEIFSTEEMIAAFDLSGVGRAAARFDFAKLENLNGHYIRHADDQSLVRMFEDVLDYVPGRSELKAKLNDTTRAQLLKAMPSLKERAKTLIELIDGAYFIFADRPLELDAKAAALLTGENRKLIGQLHSALEKVEGWSSATTEAALRIFAEENSLKLGAVAQPLRAALTGRTTSPGIFEVLDVLGREESLGRLKDQSTT</sequence>
<dbReference type="PANTHER" id="PTHR43311">
    <property type="entry name" value="GLUTAMATE--TRNA LIGASE"/>
    <property type="match status" value="1"/>
</dbReference>
<feature type="binding site" evidence="10">
    <location>
        <position position="244"/>
    </location>
    <ligand>
        <name>ATP</name>
        <dbReference type="ChEBI" id="CHEBI:30616"/>
    </ligand>
</feature>
<dbReference type="EMBL" id="LUUB01000097">
    <property type="protein sequence ID" value="OAF02448.1"/>
    <property type="molecule type" value="Genomic_DNA"/>
</dbReference>
<evidence type="ECO:0000259" key="11">
    <source>
        <dbReference type="Pfam" id="PF00749"/>
    </source>
</evidence>
<comment type="subcellular location">
    <subcellularLocation>
        <location evidence="1 10">Cytoplasm</location>
    </subcellularLocation>
</comment>
<comment type="function">
    <text evidence="10">Catalyzes the attachment of glutamate to tRNA(Glu) in a two-step reaction: glutamate is first activated by ATP to form Glu-AMP and then transferred to the acceptor end of tRNA(Glu).</text>
</comment>
<organism evidence="13 14">
    <name type="scientific">Bradyrhizobium centrolobii</name>
    <dbReference type="NCBI Taxonomy" id="1505087"/>
    <lineage>
        <taxon>Bacteria</taxon>
        <taxon>Pseudomonadati</taxon>
        <taxon>Pseudomonadota</taxon>
        <taxon>Alphaproteobacteria</taxon>
        <taxon>Hyphomicrobiales</taxon>
        <taxon>Nitrobacteraceae</taxon>
        <taxon>Bradyrhizobium</taxon>
    </lineage>
</organism>
<feature type="domain" description="Glutamyl/glutaminyl-tRNA synthetase class Ib catalytic" evidence="11">
    <location>
        <begin position="5"/>
        <end position="308"/>
    </location>
</feature>
<evidence type="ECO:0000313" key="14">
    <source>
        <dbReference type="Proteomes" id="UP000076959"/>
    </source>
</evidence>
<dbReference type="InterPro" id="IPR000924">
    <property type="entry name" value="Glu/Gln-tRNA-synth"/>
</dbReference>
<dbReference type="InterPro" id="IPR020058">
    <property type="entry name" value="Glu/Gln-tRNA-synth_Ib_cat-dom"/>
</dbReference>
<comment type="caution">
    <text evidence="10">Lacks conserved residue(s) required for the propagation of feature annotation.</text>
</comment>
<dbReference type="GO" id="GO:0004818">
    <property type="term" value="F:glutamate-tRNA ligase activity"/>
    <property type="evidence" value="ECO:0007669"/>
    <property type="project" value="UniProtKB-UniRule"/>
</dbReference>
<evidence type="ECO:0000256" key="8">
    <source>
        <dbReference type="ARBA" id="ARBA00022917"/>
    </source>
</evidence>
<dbReference type="RefSeq" id="WP_063706661.1">
    <property type="nucleotide sequence ID" value="NZ_LUUB01000097.1"/>
</dbReference>
<evidence type="ECO:0000313" key="13">
    <source>
        <dbReference type="EMBL" id="OAF02448.1"/>
    </source>
</evidence>
<keyword evidence="4 10" id="KW-0963">Cytoplasm</keyword>
<keyword evidence="6 10" id="KW-0547">Nucleotide-binding</keyword>
<keyword evidence="8 10" id="KW-0648">Protein biosynthesis</keyword>
<dbReference type="InterPro" id="IPR020751">
    <property type="entry name" value="aa-tRNA-synth_I_codon-bd_sub2"/>
</dbReference>